<dbReference type="Gene3D" id="3.20.20.70">
    <property type="entry name" value="Aldolase class I"/>
    <property type="match status" value="1"/>
</dbReference>
<evidence type="ECO:0000259" key="3">
    <source>
        <dbReference type="Pfam" id="PF02581"/>
    </source>
</evidence>
<dbReference type="PANTHER" id="PTHR20857:SF15">
    <property type="entry name" value="THIAMINE-PHOSPHATE SYNTHASE"/>
    <property type="match status" value="1"/>
</dbReference>
<gene>
    <name evidence="4" type="ORF">SAMN05421788_101623</name>
</gene>
<dbReference type="OrthoDB" id="194683at2"/>
<feature type="domain" description="Thiamine phosphate synthase/TenI" evidence="3">
    <location>
        <begin position="4"/>
        <end position="177"/>
    </location>
</feature>
<comment type="pathway">
    <text evidence="1">Cofactor biosynthesis; thiamine diphosphate biosynthesis.</text>
</comment>
<dbReference type="SUPFAM" id="SSF51391">
    <property type="entry name" value="Thiamin phosphate synthase"/>
    <property type="match status" value="1"/>
</dbReference>
<keyword evidence="5" id="KW-1185">Reference proteome</keyword>
<evidence type="ECO:0000256" key="1">
    <source>
        <dbReference type="ARBA" id="ARBA00004948"/>
    </source>
</evidence>
<dbReference type="Pfam" id="PF02581">
    <property type="entry name" value="TMP-TENI"/>
    <property type="match status" value="1"/>
</dbReference>
<dbReference type="CDD" id="cd00564">
    <property type="entry name" value="TMP_TenI"/>
    <property type="match status" value="1"/>
</dbReference>
<dbReference type="KEGG" id="fln:FLA_5228"/>
<reference evidence="5" key="1">
    <citation type="submission" date="2017-01" db="EMBL/GenBank/DDBJ databases">
        <authorList>
            <person name="Varghese N."/>
            <person name="Submissions S."/>
        </authorList>
    </citation>
    <scope>NUCLEOTIDE SEQUENCE [LARGE SCALE GENOMIC DNA]</scope>
    <source>
        <strain evidence="5">DSM 21054</strain>
    </source>
</reference>
<organism evidence="4 5">
    <name type="scientific">Filimonas lacunae</name>
    <dbReference type="NCBI Taxonomy" id="477680"/>
    <lineage>
        <taxon>Bacteria</taxon>
        <taxon>Pseudomonadati</taxon>
        <taxon>Bacteroidota</taxon>
        <taxon>Chitinophagia</taxon>
        <taxon>Chitinophagales</taxon>
        <taxon>Chitinophagaceae</taxon>
        <taxon>Filimonas</taxon>
    </lineage>
</organism>
<keyword evidence="2" id="KW-0784">Thiamine biosynthesis</keyword>
<proteinExistence type="predicted"/>
<dbReference type="InterPro" id="IPR036206">
    <property type="entry name" value="ThiamineP_synth_sf"/>
</dbReference>
<sequence>MLLIAITSDCFFAEEPAAINAMFAAGLPCLHIRKPGATMQQISHLLQQIHTCYYPQISLHAHHHLAAGYPITRLHFTEQARANSQPHQWQQWQEKGYQLSTSIHQLHQLPALKGYFSYAFYGPVFNSISKQNYPGIANSHFYLHATQKSIPLIALGGITPHNITTVQQMNFDGVALLGCLWQQPQQAADIIASLLPTIHSL</sequence>
<evidence type="ECO:0000313" key="4">
    <source>
        <dbReference type="EMBL" id="SIS68517.1"/>
    </source>
</evidence>
<dbReference type="GO" id="GO:0004789">
    <property type="term" value="F:thiamine-phosphate diphosphorylase activity"/>
    <property type="evidence" value="ECO:0007669"/>
    <property type="project" value="TreeGrafter"/>
</dbReference>
<dbReference type="GO" id="GO:0005737">
    <property type="term" value="C:cytoplasm"/>
    <property type="evidence" value="ECO:0007669"/>
    <property type="project" value="TreeGrafter"/>
</dbReference>
<dbReference type="PANTHER" id="PTHR20857">
    <property type="entry name" value="THIAMINE-PHOSPHATE PYROPHOSPHORYLASE"/>
    <property type="match status" value="1"/>
</dbReference>
<dbReference type="RefSeq" id="WP_076375545.1">
    <property type="nucleotide sequence ID" value="NZ_AP017422.1"/>
</dbReference>
<dbReference type="STRING" id="477680.SAMN05421788_101623"/>
<dbReference type="Proteomes" id="UP000186917">
    <property type="component" value="Unassembled WGS sequence"/>
</dbReference>
<accession>A0A173MP06</accession>
<evidence type="ECO:0000256" key="2">
    <source>
        <dbReference type="ARBA" id="ARBA00022977"/>
    </source>
</evidence>
<dbReference type="InterPro" id="IPR022998">
    <property type="entry name" value="ThiamineP_synth_TenI"/>
</dbReference>
<dbReference type="AlphaFoldDB" id="A0A173MP06"/>
<dbReference type="EMBL" id="FTOR01000001">
    <property type="protein sequence ID" value="SIS68517.1"/>
    <property type="molecule type" value="Genomic_DNA"/>
</dbReference>
<name>A0A173MP06_9BACT</name>
<protein>
    <submittedName>
        <fullName evidence="4">Thiamine-phosphate pyrophosphorylase</fullName>
    </submittedName>
</protein>
<dbReference type="InterPro" id="IPR013785">
    <property type="entry name" value="Aldolase_TIM"/>
</dbReference>
<evidence type="ECO:0000313" key="5">
    <source>
        <dbReference type="Proteomes" id="UP000186917"/>
    </source>
</evidence>
<dbReference type="GO" id="GO:0009228">
    <property type="term" value="P:thiamine biosynthetic process"/>
    <property type="evidence" value="ECO:0007669"/>
    <property type="project" value="UniProtKB-KW"/>
</dbReference>